<feature type="binding site" evidence="8">
    <location>
        <begin position="40"/>
        <end position="42"/>
    </location>
    <ligand>
        <name>GTP</name>
        <dbReference type="ChEBI" id="CHEBI:37565"/>
    </ligand>
</feature>
<feature type="binding site" description="in other chain" evidence="8">
    <location>
        <position position="240"/>
    </location>
    <ligand>
        <name>IMP</name>
        <dbReference type="ChEBI" id="CHEBI:58053"/>
        <note>ligand shared between dimeric partners</note>
    </ligand>
</feature>
<comment type="similarity">
    <text evidence="8 10">Belongs to the adenylosuccinate synthetase family.</text>
</comment>
<comment type="function">
    <text evidence="8">Plays an important role in the de novo pathway of purine nucleotide biosynthesis. Catalyzes the first committed step in the biosynthesis of AMP from IMP.</text>
</comment>
<feature type="binding site" evidence="8">
    <location>
        <begin position="332"/>
        <end position="334"/>
    </location>
    <ligand>
        <name>GTP</name>
        <dbReference type="ChEBI" id="CHEBI:37565"/>
    </ligand>
</feature>
<dbReference type="GO" id="GO:0004019">
    <property type="term" value="F:adenylosuccinate synthase activity"/>
    <property type="evidence" value="ECO:0007669"/>
    <property type="project" value="UniProtKB-UniRule"/>
</dbReference>
<accession>A0A9X1X2L7</accession>
<feature type="binding site" description="in other chain" evidence="8">
    <location>
        <begin position="13"/>
        <end position="16"/>
    </location>
    <ligand>
        <name>IMP</name>
        <dbReference type="ChEBI" id="CHEBI:58053"/>
        <note>ligand shared between dimeric partners</note>
    </ligand>
</feature>
<evidence type="ECO:0000256" key="1">
    <source>
        <dbReference type="ARBA" id="ARBA00011738"/>
    </source>
</evidence>
<dbReference type="AlphaFoldDB" id="A0A9X1X2L7"/>
<dbReference type="GO" id="GO:0005525">
    <property type="term" value="F:GTP binding"/>
    <property type="evidence" value="ECO:0007669"/>
    <property type="project" value="UniProtKB-UniRule"/>
</dbReference>
<keyword evidence="2 8" id="KW-0436">Ligase</keyword>
<dbReference type="EC" id="6.3.4.4" evidence="8 10"/>
<feature type="binding site" evidence="8">
    <location>
        <position position="145"/>
    </location>
    <ligand>
        <name>IMP</name>
        <dbReference type="ChEBI" id="CHEBI:58053"/>
        <note>ligand shared between dimeric partners</note>
    </ligand>
</feature>
<feature type="binding site" description="in other chain" evidence="8">
    <location>
        <position position="131"/>
    </location>
    <ligand>
        <name>IMP</name>
        <dbReference type="ChEBI" id="CHEBI:58053"/>
        <note>ligand shared between dimeric partners</note>
    </ligand>
</feature>
<keyword evidence="7 8" id="KW-0342">GTP-binding</keyword>
<comment type="subunit">
    <text evidence="1 8">Homodimer.</text>
</comment>
<evidence type="ECO:0000256" key="8">
    <source>
        <dbReference type="HAMAP-Rule" id="MF_00011"/>
    </source>
</evidence>
<proteinExistence type="inferred from homology"/>
<dbReference type="InterPro" id="IPR027417">
    <property type="entry name" value="P-loop_NTPase"/>
</dbReference>
<dbReference type="FunFam" id="3.90.170.10:FF:000001">
    <property type="entry name" value="Adenylosuccinate synthetase"/>
    <property type="match status" value="1"/>
</dbReference>
<comment type="caution">
    <text evidence="11">The sequence shown here is derived from an EMBL/GenBank/DDBJ whole genome shotgun (WGS) entry which is preliminary data.</text>
</comment>
<feature type="active site" description="Proton acceptor" evidence="8">
    <location>
        <position position="13"/>
    </location>
</feature>
<dbReference type="PANTHER" id="PTHR11846">
    <property type="entry name" value="ADENYLOSUCCINATE SYNTHETASE"/>
    <property type="match status" value="1"/>
</dbReference>
<feature type="binding site" evidence="8">
    <location>
        <position position="13"/>
    </location>
    <ligand>
        <name>Mg(2+)</name>
        <dbReference type="ChEBI" id="CHEBI:18420"/>
    </ligand>
</feature>
<dbReference type="HAMAP" id="MF_00011">
    <property type="entry name" value="Adenylosucc_synth"/>
    <property type="match status" value="1"/>
</dbReference>
<evidence type="ECO:0000256" key="6">
    <source>
        <dbReference type="ARBA" id="ARBA00022842"/>
    </source>
</evidence>
<dbReference type="GO" id="GO:0000287">
    <property type="term" value="F:magnesium ion binding"/>
    <property type="evidence" value="ECO:0007669"/>
    <property type="project" value="UniProtKB-UniRule"/>
</dbReference>
<feature type="active site" description="Proton donor" evidence="8">
    <location>
        <position position="41"/>
    </location>
</feature>
<keyword evidence="12" id="KW-1185">Reference proteome</keyword>
<evidence type="ECO:0000256" key="4">
    <source>
        <dbReference type="ARBA" id="ARBA00022741"/>
    </source>
</evidence>
<sequence length="425" mass="46704">MAVDVLLGLQWGDEGKGKIVDVLSAEYDLIARFQGGPNAGHTLEFDGKKFVLNTIPSGIFFDNTLNLIGNGVVIDPITLKKELDKLKDAGHDLLAKKNLQIAKKAHLILPTHQLLDAANEKKMGDGKIGSTLKGIGPTYMDKTGRNGLRIGDITLPDFKERYQKLVEKHKSMLQSLYGEVVDFSEREQAFFEALDLIKQFPLVDSEHLVNSYLQQGKKVLAEGAQGAMLDIDFGSYPFVTSSNTTAAGACTGLGIAPRQIGEVIGIFKAYCTRVGGGPFPTELENETGEELRRIGHEFGATTGRPRRTGWIDLPALKYAIMLNGVTQLVMTKADVLSGFEKIYACTKYNYNGEVIDYMPYDICSIKPEPILEEIDGWNEDLTGITEVNQIPAKLGSYIQFLEAQLGVPVKYLSVGPDRKQTLVLQ</sequence>
<dbReference type="InterPro" id="IPR042111">
    <property type="entry name" value="Adenylosuccinate_synth_dom3"/>
</dbReference>
<feature type="binding site" description="in other chain" evidence="8">
    <location>
        <position position="304"/>
    </location>
    <ligand>
        <name>IMP</name>
        <dbReference type="ChEBI" id="CHEBI:58053"/>
        <note>ligand shared between dimeric partners</note>
    </ligand>
</feature>
<dbReference type="Gene3D" id="1.10.300.10">
    <property type="entry name" value="Adenylosuccinate Synthetase, subunit A, domain 2"/>
    <property type="match status" value="1"/>
</dbReference>
<feature type="binding site" evidence="8">
    <location>
        <begin position="12"/>
        <end position="18"/>
    </location>
    <ligand>
        <name>GTP</name>
        <dbReference type="ChEBI" id="CHEBI:37565"/>
    </ligand>
</feature>
<dbReference type="RefSeq" id="WP_245129956.1">
    <property type="nucleotide sequence ID" value="NZ_JALJEJ010000004.1"/>
</dbReference>
<feature type="binding site" description="in other chain" evidence="8">
    <location>
        <position position="225"/>
    </location>
    <ligand>
        <name>IMP</name>
        <dbReference type="ChEBI" id="CHEBI:58053"/>
        <note>ligand shared between dimeric partners</note>
    </ligand>
</feature>
<evidence type="ECO:0000256" key="2">
    <source>
        <dbReference type="ARBA" id="ARBA00022598"/>
    </source>
</evidence>
<evidence type="ECO:0000256" key="5">
    <source>
        <dbReference type="ARBA" id="ARBA00022755"/>
    </source>
</evidence>
<dbReference type="NCBIfam" id="NF002223">
    <property type="entry name" value="PRK01117.1"/>
    <property type="match status" value="1"/>
</dbReference>
<dbReference type="Proteomes" id="UP001139450">
    <property type="component" value="Unassembled WGS sequence"/>
</dbReference>
<dbReference type="InterPro" id="IPR042109">
    <property type="entry name" value="Adenylosuccinate_synth_dom1"/>
</dbReference>
<feature type="binding site" evidence="8">
    <location>
        <position position="40"/>
    </location>
    <ligand>
        <name>Mg(2+)</name>
        <dbReference type="ChEBI" id="CHEBI:18420"/>
    </ligand>
</feature>
<evidence type="ECO:0000313" key="11">
    <source>
        <dbReference type="EMBL" id="MCJ8210117.1"/>
    </source>
</evidence>
<dbReference type="SUPFAM" id="SSF52540">
    <property type="entry name" value="P-loop containing nucleoside triphosphate hydrolases"/>
    <property type="match status" value="1"/>
</dbReference>
<protein>
    <recommendedName>
        <fullName evidence="8 10">Adenylosuccinate synthetase</fullName>
        <shortName evidence="8">AMPSase</shortName>
        <shortName evidence="8">AdSS</shortName>
        <ecNumber evidence="8 10">6.3.4.4</ecNumber>
    </recommendedName>
    <alternativeName>
        <fullName evidence="8">IMP--aspartate ligase</fullName>
    </alternativeName>
</protein>
<feature type="binding site" evidence="8">
    <location>
        <position position="306"/>
    </location>
    <ligand>
        <name>GTP</name>
        <dbReference type="ChEBI" id="CHEBI:37565"/>
    </ligand>
</feature>
<dbReference type="PANTHER" id="PTHR11846:SF0">
    <property type="entry name" value="ADENYLOSUCCINATE SYNTHETASE"/>
    <property type="match status" value="1"/>
</dbReference>
<comment type="pathway">
    <text evidence="8 10">Purine metabolism; AMP biosynthesis via de novo pathway; AMP from IMP: step 1/2.</text>
</comment>
<dbReference type="GO" id="GO:0005737">
    <property type="term" value="C:cytoplasm"/>
    <property type="evidence" value="ECO:0007669"/>
    <property type="project" value="UniProtKB-SubCell"/>
</dbReference>
<dbReference type="Pfam" id="PF00709">
    <property type="entry name" value="Adenylsucc_synt"/>
    <property type="match status" value="1"/>
</dbReference>
<keyword evidence="4 8" id="KW-0547">Nucleotide-binding</keyword>
<evidence type="ECO:0000313" key="12">
    <source>
        <dbReference type="Proteomes" id="UP001139450"/>
    </source>
</evidence>
<evidence type="ECO:0000256" key="3">
    <source>
        <dbReference type="ARBA" id="ARBA00022723"/>
    </source>
</evidence>
<evidence type="ECO:0000256" key="10">
    <source>
        <dbReference type="RuleBase" id="RU000520"/>
    </source>
</evidence>
<feature type="active site" evidence="9">
    <location>
        <position position="142"/>
    </location>
</feature>
<keyword evidence="5 8" id="KW-0658">Purine biosynthesis</keyword>
<dbReference type="PROSITE" id="PS00513">
    <property type="entry name" value="ADENYLOSUCCIN_SYN_2"/>
    <property type="match status" value="1"/>
</dbReference>
<dbReference type="PROSITE" id="PS01266">
    <property type="entry name" value="ADENYLOSUCCIN_SYN_1"/>
    <property type="match status" value="1"/>
</dbReference>
<evidence type="ECO:0000256" key="7">
    <source>
        <dbReference type="ARBA" id="ARBA00023134"/>
    </source>
</evidence>
<keyword evidence="3 8" id="KW-0479">Metal-binding</keyword>
<dbReference type="NCBIfam" id="TIGR00184">
    <property type="entry name" value="purA"/>
    <property type="match status" value="1"/>
</dbReference>
<dbReference type="EMBL" id="JALJEJ010000004">
    <property type="protein sequence ID" value="MCJ8210117.1"/>
    <property type="molecule type" value="Genomic_DNA"/>
</dbReference>
<dbReference type="FunFam" id="1.10.300.10:FF:000001">
    <property type="entry name" value="Adenylosuccinate synthetase"/>
    <property type="match status" value="1"/>
</dbReference>
<name>A0A9X1X2L7_9SPHI</name>
<organism evidence="11 12">
    <name type="scientific">Mucilaginibacter straminoryzae</name>
    <dbReference type="NCBI Taxonomy" id="2932774"/>
    <lineage>
        <taxon>Bacteria</taxon>
        <taxon>Pseudomonadati</taxon>
        <taxon>Bacteroidota</taxon>
        <taxon>Sphingobacteriia</taxon>
        <taxon>Sphingobacteriales</taxon>
        <taxon>Sphingobacteriaceae</taxon>
        <taxon>Mucilaginibacter</taxon>
    </lineage>
</organism>
<dbReference type="Gene3D" id="3.40.440.10">
    <property type="entry name" value="Adenylosuccinate Synthetase, subunit A, domain 1"/>
    <property type="match status" value="1"/>
</dbReference>
<feature type="binding site" evidence="8">
    <location>
        <begin position="300"/>
        <end position="306"/>
    </location>
    <ligand>
        <name>substrate</name>
    </ligand>
</feature>
<dbReference type="GO" id="GO:0046040">
    <property type="term" value="P:IMP metabolic process"/>
    <property type="evidence" value="ECO:0007669"/>
    <property type="project" value="TreeGrafter"/>
</dbReference>
<dbReference type="InterPro" id="IPR001114">
    <property type="entry name" value="Adenylosuccinate_synthetase"/>
</dbReference>
<feature type="binding site" evidence="8">
    <location>
        <begin position="413"/>
        <end position="415"/>
    </location>
    <ligand>
        <name>GTP</name>
        <dbReference type="ChEBI" id="CHEBI:37565"/>
    </ligand>
</feature>
<evidence type="ECO:0000256" key="9">
    <source>
        <dbReference type="PROSITE-ProRule" id="PRU10134"/>
    </source>
</evidence>
<gene>
    <name evidence="8" type="primary">purA</name>
    <name evidence="11" type="ORF">MUY27_10385</name>
</gene>
<dbReference type="SMART" id="SM00788">
    <property type="entry name" value="Adenylsucc_synt"/>
    <property type="match status" value="1"/>
</dbReference>
<comment type="subcellular location">
    <subcellularLocation>
        <location evidence="8">Cytoplasm</location>
    </subcellularLocation>
</comment>
<keyword evidence="6 8" id="KW-0460">Magnesium</keyword>
<dbReference type="CDD" id="cd03108">
    <property type="entry name" value="AdSS"/>
    <property type="match status" value="1"/>
</dbReference>
<dbReference type="Gene3D" id="3.90.170.10">
    <property type="entry name" value="Adenylosuccinate Synthetase, subunit A, domain 3"/>
    <property type="match status" value="1"/>
</dbReference>
<dbReference type="InterPro" id="IPR042110">
    <property type="entry name" value="Adenylosuccinate_synth_dom2"/>
</dbReference>
<dbReference type="InterPro" id="IPR033128">
    <property type="entry name" value="Adenylosuccin_syn_Lys_AS"/>
</dbReference>
<reference evidence="11" key="1">
    <citation type="submission" date="2022-04" db="EMBL/GenBank/DDBJ databases">
        <title>Mucilaginibacter sp. RS28 isolated from freshwater.</title>
        <authorList>
            <person name="Ko S.-R."/>
        </authorList>
    </citation>
    <scope>NUCLEOTIDE SEQUENCE</scope>
    <source>
        <strain evidence="11">RS28</strain>
    </source>
</reference>
<keyword evidence="8" id="KW-0963">Cytoplasm</keyword>
<feature type="binding site" description="in other chain" evidence="8">
    <location>
        <begin position="38"/>
        <end position="41"/>
    </location>
    <ligand>
        <name>IMP</name>
        <dbReference type="ChEBI" id="CHEBI:58053"/>
        <note>ligand shared between dimeric partners</note>
    </ligand>
</feature>
<comment type="catalytic activity">
    <reaction evidence="8 10">
        <text>IMP + L-aspartate + GTP = N(6)-(1,2-dicarboxyethyl)-AMP + GDP + phosphate + 2 H(+)</text>
        <dbReference type="Rhea" id="RHEA:15753"/>
        <dbReference type="ChEBI" id="CHEBI:15378"/>
        <dbReference type="ChEBI" id="CHEBI:29991"/>
        <dbReference type="ChEBI" id="CHEBI:37565"/>
        <dbReference type="ChEBI" id="CHEBI:43474"/>
        <dbReference type="ChEBI" id="CHEBI:57567"/>
        <dbReference type="ChEBI" id="CHEBI:58053"/>
        <dbReference type="ChEBI" id="CHEBI:58189"/>
        <dbReference type="EC" id="6.3.4.4"/>
    </reaction>
</comment>
<dbReference type="GO" id="GO:0044208">
    <property type="term" value="P:'de novo' AMP biosynthetic process"/>
    <property type="evidence" value="ECO:0007669"/>
    <property type="project" value="UniProtKB-UniRule"/>
</dbReference>
<dbReference type="InterPro" id="IPR018220">
    <property type="entry name" value="Adenylosuccin_syn_GTP-bd"/>
</dbReference>
<comment type="cofactor">
    <cofactor evidence="8">
        <name>Mg(2+)</name>
        <dbReference type="ChEBI" id="CHEBI:18420"/>
    </cofactor>
    <text evidence="8">Binds 1 Mg(2+) ion per subunit.</text>
</comment>